<dbReference type="Proteomes" id="UP000665020">
    <property type="component" value="Chromosome"/>
</dbReference>
<dbReference type="NCBIfam" id="NF003971">
    <property type="entry name" value="PRK05465.1"/>
    <property type="match status" value="1"/>
</dbReference>
<evidence type="ECO:0000313" key="10">
    <source>
        <dbReference type="Proteomes" id="UP000665020"/>
    </source>
</evidence>
<keyword evidence="10" id="KW-1185">Reference proteome</keyword>
<comment type="function">
    <text evidence="8">Catalyzes the deamination of various vicinal amino-alcohols to oxo compounds. Allows this organism to utilize ethanolamine as the sole source of nitrogen and carbon in the presence of external vitamin B12.</text>
</comment>
<keyword evidence="4 8" id="KW-1283">Bacterial microcompartment</keyword>
<feature type="binding site" evidence="8">
    <location>
        <position position="196"/>
    </location>
    <ligand>
        <name>adenosylcob(III)alamin</name>
        <dbReference type="ChEBI" id="CHEBI:18408"/>
    </ligand>
</feature>
<dbReference type="PIRSF" id="PIRSF018982">
    <property type="entry name" value="EutC"/>
    <property type="match status" value="1"/>
</dbReference>
<keyword evidence="2 8" id="KW-0456">Lyase</keyword>
<comment type="subcellular location">
    <subcellularLocation>
        <location evidence="8">Bacterial microcompartment</location>
    </subcellularLocation>
</comment>
<comment type="catalytic activity">
    <reaction evidence="5 8">
        <text>ethanolamine = acetaldehyde + NH4(+)</text>
        <dbReference type="Rhea" id="RHEA:15313"/>
        <dbReference type="ChEBI" id="CHEBI:15343"/>
        <dbReference type="ChEBI" id="CHEBI:28938"/>
        <dbReference type="ChEBI" id="CHEBI:57603"/>
        <dbReference type="EC" id="4.3.1.7"/>
    </reaction>
</comment>
<dbReference type="Pfam" id="PF05985">
    <property type="entry name" value="EutC"/>
    <property type="match status" value="1"/>
</dbReference>
<evidence type="ECO:0000313" key="9">
    <source>
        <dbReference type="EMBL" id="QTL97575.1"/>
    </source>
</evidence>
<dbReference type="Gene3D" id="3.40.50.11240">
    <property type="entry name" value="Ethanolamine ammonia-lyase light chain (EutC)"/>
    <property type="match status" value="1"/>
</dbReference>
<evidence type="ECO:0000256" key="1">
    <source>
        <dbReference type="ARBA" id="ARBA00022628"/>
    </source>
</evidence>
<evidence type="ECO:0000256" key="3">
    <source>
        <dbReference type="ARBA" id="ARBA00023285"/>
    </source>
</evidence>
<dbReference type="GO" id="GO:0031419">
    <property type="term" value="F:cobalamin binding"/>
    <property type="evidence" value="ECO:0007669"/>
    <property type="project" value="UniProtKB-UniRule"/>
</dbReference>
<dbReference type="GO" id="GO:0031471">
    <property type="term" value="C:ethanolamine degradation polyhedral organelle"/>
    <property type="evidence" value="ECO:0007669"/>
    <property type="project" value="UniProtKB-UniRule"/>
</dbReference>
<dbReference type="KEGG" id="ifn:GM661_06055"/>
<dbReference type="GO" id="GO:0008851">
    <property type="term" value="F:ethanolamine ammonia-lyase activity"/>
    <property type="evidence" value="ECO:0007669"/>
    <property type="project" value="UniProtKB-UniRule"/>
</dbReference>
<evidence type="ECO:0000256" key="7">
    <source>
        <dbReference type="ARBA" id="ARBA00069181"/>
    </source>
</evidence>
<organism evidence="9 10">
    <name type="scientific">Iocasia fonsfrigidae</name>
    <dbReference type="NCBI Taxonomy" id="2682810"/>
    <lineage>
        <taxon>Bacteria</taxon>
        <taxon>Bacillati</taxon>
        <taxon>Bacillota</taxon>
        <taxon>Clostridia</taxon>
        <taxon>Halanaerobiales</taxon>
        <taxon>Halanaerobiaceae</taxon>
        <taxon>Iocasia</taxon>
    </lineage>
</organism>
<dbReference type="FunFam" id="3.40.50.11240:FF:000001">
    <property type="entry name" value="Ethanolamine ammonia-lyase light chain"/>
    <property type="match status" value="1"/>
</dbReference>
<evidence type="ECO:0000256" key="8">
    <source>
        <dbReference type="HAMAP-Rule" id="MF_00601"/>
    </source>
</evidence>
<comment type="pathway">
    <text evidence="8">Amine and polyamine degradation; ethanolamine degradation.</text>
</comment>
<dbReference type="EC" id="4.3.1.7" evidence="6 8"/>
<dbReference type="InterPro" id="IPR042255">
    <property type="entry name" value="EutC_N"/>
</dbReference>
<dbReference type="HAMAP" id="MF_00601">
    <property type="entry name" value="EutC"/>
    <property type="match status" value="1"/>
</dbReference>
<proteinExistence type="inferred from homology"/>
<dbReference type="GO" id="GO:0046336">
    <property type="term" value="P:ethanolamine catabolic process"/>
    <property type="evidence" value="ECO:0007669"/>
    <property type="project" value="UniProtKB-UniRule"/>
</dbReference>
<evidence type="ECO:0000256" key="2">
    <source>
        <dbReference type="ARBA" id="ARBA00023239"/>
    </source>
</evidence>
<keyword evidence="1 8" id="KW-0846">Cobalamin</keyword>
<sequence>MTEGVDFREDNIEDIRERNIQQEIFISSPLDLKMIRALKKTTPARIAVGRSGPRYKTSTLLRFRADHAAARDSVISKTDQRVIEGMNLFSVKTLCRDKEEYLTRPDLGRKFSEETISLIKERCIYQPDVQIVVGDGLSSKSIEANARDVLLSLTAGLKLYEISVGTPFFIKYARVAAMDYISEALQAKVTCILIGERPGLATAQSMSAYLAYEAKVGMVENRRTVVSNIHQDGTPPVEAGAYLVSIIQQMLFQQASGLELQL</sequence>
<dbReference type="PANTHER" id="PTHR39330:SF1">
    <property type="entry name" value="ETHANOLAMINE AMMONIA-LYASE SMALL SUBUNIT"/>
    <property type="match status" value="1"/>
</dbReference>
<feature type="binding site" evidence="8">
    <location>
        <position position="175"/>
    </location>
    <ligand>
        <name>adenosylcob(III)alamin</name>
        <dbReference type="ChEBI" id="CHEBI:18408"/>
    </ligand>
</feature>
<protein>
    <recommendedName>
        <fullName evidence="7 8">Ethanolamine ammonia-lyase small subunit</fullName>
        <shortName evidence="8">EAL small subunit</shortName>
        <ecNumber evidence="6 8">4.3.1.7</ecNumber>
    </recommendedName>
</protein>
<reference evidence="9" key="1">
    <citation type="submission" date="2019-12" db="EMBL/GenBank/DDBJ databases">
        <authorList>
            <person name="zhang j."/>
            <person name="sun C.M."/>
        </authorList>
    </citation>
    <scope>NUCLEOTIDE SEQUENCE</scope>
    <source>
        <strain evidence="9">NS-1</strain>
    </source>
</reference>
<gene>
    <name evidence="8 9" type="primary">eutC</name>
    <name evidence="9" type="ORF">GM661_06055</name>
</gene>
<dbReference type="PANTHER" id="PTHR39330">
    <property type="entry name" value="ETHANOLAMINE AMMONIA-LYASE LIGHT CHAIN"/>
    <property type="match status" value="1"/>
</dbReference>
<comment type="subunit">
    <text evidence="8">The basic unit is a heterodimer which dimerizes to form tetramers. The heterotetramers trimerize; 6 large subunits form a core ring with 6 small subunits projecting outwards.</text>
</comment>
<evidence type="ECO:0000256" key="4">
    <source>
        <dbReference type="ARBA" id="ARBA00024446"/>
    </source>
</evidence>
<keyword evidence="3 8" id="KW-0170">Cobalt</keyword>
<dbReference type="InterPro" id="IPR009246">
    <property type="entry name" value="EutC"/>
</dbReference>
<dbReference type="RefSeq" id="WP_230869200.1">
    <property type="nucleotide sequence ID" value="NZ_CP046640.1"/>
</dbReference>
<dbReference type="GO" id="GO:0006520">
    <property type="term" value="P:amino acid metabolic process"/>
    <property type="evidence" value="ECO:0007669"/>
    <property type="project" value="InterPro"/>
</dbReference>
<dbReference type="UniPathway" id="UPA00560"/>
<dbReference type="InterPro" id="IPR042251">
    <property type="entry name" value="EutC_C"/>
</dbReference>
<accession>A0A8A7KBV8</accession>
<name>A0A8A7KBV8_9FIRM</name>
<comment type="cofactor">
    <cofactor evidence="8">
        <name>adenosylcob(III)alamin</name>
        <dbReference type="ChEBI" id="CHEBI:18408"/>
    </cofactor>
    <text evidence="8">Binds between the large and small subunits.</text>
</comment>
<dbReference type="EMBL" id="CP046640">
    <property type="protein sequence ID" value="QTL97575.1"/>
    <property type="molecule type" value="Genomic_DNA"/>
</dbReference>
<dbReference type="GO" id="GO:0009350">
    <property type="term" value="C:ethanolamine ammonia-lyase complex"/>
    <property type="evidence" value="ECO:0007669"/>
    <property type="project" value="UniProtKB-UniRule"/>
</dbReference>
<dbReference type="Gene3D" id="1.10.30.40">
    <property type="entry name" value="Ethanolamine ammonia-lyase light chain (EutC), N-terminal domain"/>
    <property type="match status" value="1"/>
</dbReference>
<dbReference type="AlphaFoldDB" id="A0A8A7KBV8"/>
<evidence type="ECO:0000256" key="6">
    <source>
        <dbReference type="ARBA" id="ARBA00067005"/>
    </source>
</evidence>
<evidence type="ECO:0000256" key="5">
    <source>
        <dbReference type="ARBA" id="ARBA00052081"/>
    </source>
</evidence>
<comment type="similarity">
    <text evidence="8">Belongs to the EutC family.</text>
</comment>